<comment type="caution">
    <text evidence="1">The sequence shown here is derived from an EMBL/GenBank/DDBJ whole genome shotgun (WGS) entry which is preliminary data.</text>
</comment>
<name>A0A834T9B7_9FABA</name>
<proteinExistence type="predicted"/>
<dbReference type="EMBL" id="JAAIUW010000008">
    <property type="protein sequence ID" value="KAF7817813.1"/>
    <property type="molecule type" value="Genomic_DNA"/>
</dbReference>
<evidence type="ECO:0000313" key="2">
    <source>
        <dbReference type="Proteomes" id="UP000634136"/>
    </source>
</evidence>
<dbReference type="AlphaFoldDB" id="A0A834T9B7"/>
<evidence type="ECO:0000313" key="1">
    <source>
        <dbReference type="EMBL" id="KAF7817813.1"/>
    </source>
</evidence>
<keyword evidence="2" id="KW-1185">Reference proteome</keyword>
<sequence length="204" mass="22705">MVQSLIPTWKVHQEKTGIYESTMPPDSGIPLPEHVLRNLSADFVYFEKKFLEFDRDLLNLVSMFQETDAKDKDVPECTTRPYLMSKLDQDVDSERKPPCKGGGQISGTERCLNGSSQISGSDGKSRFTPLKSDWILGIDPLTSLESRGDLLPDAWFDAINIVALGFQNDGGTIIELLCGFKLLYPRSFDALLGAARDWSSVLVI</sequence>
<protein>
    <submittedName>
        <fullName evidence="1">DNA polymerase zeta catalytic subunit isoform X2</fullName>
    </submittedName>
</protein>
<gene>
    <name evidence="1" type="ORF">G2W53_023268</name>
</gene>
<organism evidence="1 2">
    <name type="scientific">Senna tora</name>
    <dbReference type="NCBI Taxonomy" id="362788"/>
    <lineage>
        <taxon>Eukaryota</taxon>
        <taxon>Viridiplantae</taxon>
        <taxon>Streptophyta</taxon>
        <taxon>Embryophyta</taxon>
        <taxon>Tracheophyta</taxon>
        <taxon>Spermatophyta</taxon>
        <taxon>Magnoliopsida</taxon>
        <taxon>eudicotyledons</taxon>
        <taxon>Gunneridae</taxon>
        <taxon>Pentapetalae</taxon>
        <taxon>rosids</taxon>
        <taxon>fabids</taxon>
        <taxon>Fabales</taxon>
        <taxon>Fabaceae</taxon>
        <taxon>Caesalpinioideae</taxon>
        <taxon>Cassia clade</taxon>
        <taxon>Senna</taxon>
    </lineage>
</organism>
<dbReference type="Proteomes" id="UP000634136">
    <property type="component" value="Unassembled WGS sequence"/>
</dbReference>
<accession>A0A834T9B7</accession>
<reference evidence="1" key="1">
    <citation type="submission" date="2020-09" db="EMBL/GenBank/DDBJ databases">
        <title>Genome-Enabled Discovery of Anthraquinone Biosynthesis in Senna tora.</title>
        <authorList>
            <person name="Kang S.-H."/>
            <person name="Pandey R.P."/>
            <person name="Lee C.-M."/>
            <person name="Sim J.-S."/>
            <person name="Jeong J.-T."/>
            <person name="Choi B.-S."/>
            <person name="Jung M."/>
            <person name="Ginzburg D."/>
            <person name="Zhao K."/>
            <person name="Won S.Y."/>
            <person name="Oh T.-J."/>
            <person name="Yu Y."/>
            <person name="Kim N.-H."/>
            <person name="Lee O.R."/>
            <person name="Lee T.-H."/>
            <person name="Bashyal P."/>
            <person name="Kim T.-S."/>
            <person name="Lee W.-H."/>
            <person name="Kawkins C."/>
            <person name="Kim C.-K."/>
            <person name="Kim J.S."/>
            <person name="Ahn B.O."/>
            <person name="Rhee S.Y."/>
            <person name="Sohng J.K."/>
        </authorList>
    </citation>
    <scope>NUCLEOTIDE SEQUENCE</scope>
    <source>
        <tissue evidence="1">Leaf</tissue>
    </source>
</reference>